<gene>
    <name evidence="3" type="ORF">MMF94_15155</name>
</gene>
<comment type="similarity">
    <text evidence="1">Belongs to the AHA1 family.</text>
</comment>
<evidence type="ECO:0000313" key="4">
    <source>
        <dbReference type="Proteomes" id="UP001299970"/>
    </source>
</evidence>
<evidence type="ECO:0000256" key="1">
    <source>
        <dbReference type="ARBA" id="ARBA00006817"/>
    </source>
</evidence>
<dbReference type="RefSeq" id="WP_241037153.1">
    <property type="nucleotide sequence ID" value="NZ_BAAAJF010000015.1"/>
</dbReference>
<organism evidence="3 4">
    <name type="scientific">Pseudonocardia alaniniphila</name>
    <dbReference type="NCBI Taxonomy" id="75291"/>
    <lineage>
        <taxon>Bacteria</taxon>
        <taxon>Bacillati</taxon>
        <taxon>Actinomycetota</taxon>
        <taxon>Actinomycetes</taxon>
        <taxon>Pseudonocardiales</taxon>
        <taxon>Pseudonocardiaceae</taxon>
        <taxon>Pseudonocardia</taxon>
    </lineage>
</organism>
<name>A0ABS9TER1_9PSEU</name>
<proteinExistence type="inferred from homology"/>
<dbReference type="CDD" id="cd07814">
    <property type="entry name" value="SRPBCC_CalC_Aha1-like"/>
    <property type="match status" value="1"/>
</dbReference>
<keyword evidence="4" id="KW-1185">Reference proteome</keyword>
<dbReference type="EMBL" id="JAKXMK010000012">
    <property type="protein sequence ID" value="MCH6167025.1"/>
    <property type="molecule type" value="Genomic_DNA"/>
</dbReference>
<comment type="caution">
    <text evidence="3">The sequence shown here is derived from an EMBL/GenBank/DDBJ whole genome shotgun (WGS) entry which is preliminary data.</text>
</comment>
<dbReference type="InterPro" id="IPR023393">
    <property type="entry name" value="START-like_dom_sf"/>
</dbReference>
<dbReference type="SUPFAM" id="SSF55961">
    <property type="entry name" value="Bet v1-like"/>
    <property type="match status" value="1"/>
</dbReference>
<dbReference type="Gene3D" id="3.30.530.20">
    <property type="match status" value="1"/>
</dbReference>
<reference evidence="3 4" key="1">
    <citation type="submission" date="2022-03" db="EMBL/GenBank/DDBJ databases">
        <title>Pseudonocardia alaer sp. nov., a novel actinomycete isolated from reed forest soil.</title>
        <authorList>
            <person name="Wang L."/>
        </authorList>
    </citation>
    <scope>NUCLEOTIDE SEQUENCE [LARGE SCALE GENOMIC DNA]</scope>
    <source>
        <strain evidence="3 4">Y-16303</strain>
    </source>
</reference>
<protein>
    <submittedName>
        <fullName evidence="3">SRPBCC domain-containing protein</fullName>
    </submittedName>
</protein>
<dbReference type="Pfam" id="PF08327">
    <property type="entry name" value="AHSA1"/>
    <property type="match status" value="1"/>
</dbReference>
<dbReference type="Proteomes" id="UP001299970">
    <property type="component" value="Unassembled WGS sequence"/>
</dbReference>
<evidence type="ECO:0000259" key="2">
    <source>
        <dbReference type="Pfam" id="PF08327"/>
    </source>
</evidence>
<evidence type="ECO:0000313" key="3">
    <source>
        <dbReference type="EMBL" id="MCH6167025.1"/>
    </source>
</evidence>
<dbReference type="InterPro" id="IPR013538">
    <property type="entry name" value="ASHA1/2-like_C"/>
</dbReference>
<sequence length="265" mass="28789">MSERRLEKDIELAADPEQVWEAIATEPGIATWFVPHRVEPREGGTVGQDYGSGFETAGRITAWEPVSADGRGRFAYGSFEPPADGRPDYAFEFLVAGREGGGTVVRFVQSGFLDGADWDGEYDSFDAGWSVFFENLRSYFAHFRGLPAQNVVTMGWTSDTAHTVWPVLYGGLGLTGRPDLGSEVTLTPDGPGPITGVVDVMTEEFLGVRSARGLHRFGAEGSEGCGVSAYHYFYGEPVDAAALTQEWQAWLTRHLPVPAGTADVR</sequence>
<feature type="domain" description="Activator of Hsp90 ATPase homologue 1/2-like C-terminal" evidence="2">
    <location>
        <begin position="14"/>
        <end position="140"/>
    </location>
</feature>
<accession>A0ABS9TER1</accession>